<gene>
    <name evidence="1" type="ORF">ACFQRB_16575</name>
</gene>
<proteinExistence type="predicted"/>
<dbReference type="EMBL" id="JBHSZG010000002">
    <property type="protein sequence ID" value="MFC7137628.1"/>
    <property type="molecule type" value="Genomic_DNA"/>
</dbReference>
<keyword evidence="2" id="KW-1185">Reference proteome</keyword>
<organism evidence="1 2">
    <name type="scientific">Halobaculum litoreum</name>
    <dbReference type="NCBI Taxonomy" id="3031998"/>
    <lineage>
        <taxon>Archaea</taxon>
        <taxon>Methanobacteriati</taxon>
        <taxon>Methanobacteriota</taxon>
        <taxon>Stenosarchaea group</taxon>
        <taxon>Halobacteria</taxon>
        <taxon>Halobacteriales</taxon>
        <taxon>Haloferacaceae</taxon>
        <taxon>Halobaculum</taxon>
    </lineage>
</organism>
<protein>
    <submittedName>
        <fullName evidence="1">Uncharacterized protein</fullName>
    </submittedName>
</protein>
<dbReference type="Proteomes" id="UP001596368">
    <property type="component" value="Unassembled WGS sequence"/>
</dbReference>
<dbReference type="RefSeq" id="WP_284014841.1">
    <property type="nucleotide sequence ID" value="NZ_CP126157.1"/>
</dbReference>
<name>A0ABD5XR48_9EURY</name>
<evidence type="ECO:0000313" key="1">
    <source>
        <dbReference type="EMBL" id="MFC7137628.1"/>
    </source>
</evidence>
<comment type="caution">
    <text evidence="1">The sequence shown here is derived from an EMBL/GenBank/DDBJ whole genome shotgun (WGS) entry which is preliminary data.</text>
</comment>
<reference evidence="1 2" key="1">
    <citation type="journal article" date="2019" name="Int. J. Syst. Evol. Microbiol.">
        <title>The Global Catalogue of Microorganisms (GCM) 10K type strain sequencing project: providing services to taxonomists for standard genome sequencing and annotation.</title>
        <authorList>
            <consortium name="The Broad Institute Genomics Platform"/>
            <consortium name="The Broad Institute Genome Sequencing Center for Infectious Disease"/>
            <person name="Wu L."/>
            <person name="Ma J."/>
        </authorList>
    </citation>
    <scope>NUCLEOTIDE SEQUENCE [LARGE SCALE GENOMIC DNA]</scope>
    <source>
        <strain evidence="1 2">DT92</strain>
    </source>
</reference>
<evidence type="ECO:0000313" key="2">
    <source>
        <dbReference type="Proteomes" id="UP001596368"/>
    </source>
</evidence>
<accession>A0ABD5XR48</accession>
<dbReference type="GeneID" id="81123404"/>
<dbReference type="AlphaFoldDB" id="A0ABD5XR48"/>
<sequence length="60" mass="6548">MMLGIPRERDNDSGSGVRGSFNTYELDVPFDAALSALAGELDIDERASELRRLARIHDGA</sequence>